<organism evidence="3 4">
    <name type="scientific">Carex littledalei</name>
    <dbReference type="NCBI Taxonomy" id="544730"/>
    <lineage>
        <taxon>Eukaryota</taxon>
        <taxon>Viridiplantae</taxon>
        <taxon>Streptophyta</taxon>
        <taxon>Embryophyta</taxon>
        <taxon>Tracheophyta</taxon>
        <taxon>Spermatophyta</taxon>
        <taxon>Magnoliopsida</taxon>
        <taxon>Liliopsida</taxon>
        <taxon>Poales</taxon>
        <taxon>Cyperaceae</taxon>
        <taxon>Cyperoideae</taxon>
        <taxon>Cariceae</taxon>
        <taxon>Carex</taxon>
        <taxon>Carex subgen. Euthyceras</taxon>
    </lineage>
</organism>
<evidence type="ECO:0000313" key="4">
    <source>
        <dbReference type="Proteomes" id="UP000623129"/>
    </source>
</evidence>
<evidence type="ECO:0000256" key="2">
    <source>
        <dbReference type="SAM" id="Phobius"/>
    </source>
</evidence>
<dbReference type="OrthoDB" id="1892038at2759"/>
<keyword evidence="2" id="KW-1133">Transmembrane helix</keyword>
<keyword evidence="2" id="KW-0812">Transmembrane</keyword>
<protein>
    <submittedName>
        <fullName evidence="3">Uncharacterized protein</fullName>
    </submittedName>
</protein>
<dbReference type="PANTHER" id="PTHR36374:SF1">
    <property type="entry name" value="OS01G0969000 PROTEIN"/>
    <property type="match status" value="1"/>
</dbReference>
<keyword evidence="2" id="KW-0472">Membrane</keyword>
<evidence type="ECO:0000313" key="3">
    <source>
        <dbReference type="EMBL" id="KAF3337280.1"/>
    </source>
</evidence>
<dbReference type="EMBL" id="SWLB01000006">
    <property type="protein sequence ID" value="KAF3337280.1"/>
    <property type="molecule type" value="Genomic_DNA"/>
</dbReference>
<keyword evidence="4" id="KW-1185">Reference proteome</keyword>
<feature type="region of interest" description="Disordered" evidence="1">
    <location>
        <begin position="53"/>
        <end position="85"/>
    </location>
</feature>
<dbReference type="AlphaFoldDB" id="A0A833QX62"/>
<dbReference type="GO" id="GO:0009507">
    <property type="term" value="C:chloroplast"/>
    <property type="evidence" value="ECO:0007669"/>
    <property type="project" value="TreeGrafter"/>
</dbReference>
<sequence>MKFKAAKRYINTYKERGREREREMEGGEERGAAIVSTAPPVVKVGDAKRRWEENPVPPIRLEDVVPPEERAQPPSDSVDDTSTTSRTNLWQVYALGMFMVARWIWGRWKERKDRGSTGASNEDD</sequence>
<gene>
    <name evidence="3" type="ORF">FCM35_KLT17867</name>
</gene>
<accession>A0A833QX62</accession>
<feature type="compositionally biased region" description="Basic and acidic residues" evidence="1">
    <location>
        <begin position="60"/>
        <end position="71"/>
    </location>
</feature>
<reference evidence="3" key="1">
    <citation type="submission" date="2020-01" db="EMBL/GenBank/DDBJ databases">
        <title>Genome sequence of Kobresia littledalei, the first chromosome-level genome in the family Cyperaceae.</title>
        <authorList>
            <person name="Qu G."/>
        </authorList>
    </citation>
    <scope>NUCLEOTIDE SEQUENCE</scope>
    <source>
        <strain evidence="3">C.B.Clarke</strain>
        <tissue evidence="3">Leaf</tissue>
    </source>
</reference>
<dbReference type="PANTHER" id="PTHR36374">
    <property type="entry name" value="OS01G0969000 PROTEIN"/>
    <property type="match status" value="1"/>
</dbReference>
<feature type="transmembrane region" description="Helical" evidence="2">
    <location>
        <begin position="88"/>
        <end position="105"/>
    </location>
</feature>
<dbReference type="Proteomes" id="UP000623129">
    <property type="component" value="Unassembled WGS sequence"/>
</dbReference>
<proteinExistence type="predicted"/>
<comment type="caution">
    <text evidence="3">The sequence shown here is derived from an EMBL/GenBank/DDBJ whole genome shotgun (WGS) entry which is preliminary data.</text>
</comment>
<name>A0A833QX62_9POAL</name>
<evidence type="ECO:0000256" key="1">
    <source>
        <dbReference type="SAM" id="MobiDB-lite"/>
    </source>
</evidence>